<sequence length="132" mass="14748">MPQYSDIIDNRRSFLKDEINSVLTATEEAKFAVGYLFLSGFNEVIGNISHLKELKLIIGSVSDTKTLEEIAEGVARRDELEEAVEKLKYQKASKRKEIINTSKSKIGHNIGGLEQSEGNENMLFSLKDLIAS</sequence>
<name>X1VPT9_9ZZZZ</name>
<reference evidence="2" key="1">
    <citation type="journal article" date="2014" name="Front. Microbiol.">
        <title>High frequency of phylogenetically diverse reductive dehalogenase-homologous genes in deep subseafloor sedimentary metagenomes.</title>
        <authorList>
            <person name="Kawai M."/>
            <person name="Futagami T."/>
            <person name="Toyoda A."/>
            <person name="Takaki Y."/>
            <person name="Nishi S."/>
            <person name="Hori S."/>
            <person name="Arai W."/>
            <person name="Tsubouchi T."/>
            <person name="Morono Y."/>
            <person name="Uchiyama I."/>
            <person name="Ito T."/>
            <person name="Fujiyama A."/>
            <person name="Inagaki F."/>
            <person name="Takami H."/>
        </authorList>
    </citation>
    <scope>NUCLEOTIDE SEQUENCE</scope>
    <source>
        <strain evidence="2">Expedition CK06-06</strain>
    </source>
</reference>
<dbReference type="EMBL" id="BARW01037015">
    <property type="protein sequence ID" value="GAJ22132.1"/>
    <property type="molecule type" value="Genomic_DNA"/>
</dbReference>
<evidence type="ECO:0000313" key="2">
    <source>
        <dbReference type="EMBL" id="GAJ22132.1"/>
    </source>
</evidence>
<comment type="caution">
    <text evidence="2">The sequence shown here is derived from an EMBL/GenBank/DDBJ whole genome shotgun (WGS) entry which is preliminary data.</text>
</comment>
<evidence type="ECO:0000256" key="1">
    <source>
        <dbReference type="SAM" id="Coils"/>
    </source>
</evidence>
<protein>
    <submittedName>
        <fullName evidence="2">Uncharacterized protein</fullName>
    </submittedName>
</protein>
<feature type="non-terminal residue" evidence="2">
    <location>
        <position position="132"/>
    </location>
</feature>
<accession>X1VPT9</accession>
<dbReference type="AlphaFoldDB" id="X1VPT9"/>
<feature type="coiled-coil region" evidence="1">
    <location>
        <begin position="70"/>
        <end position="97"/>
    </location>
</feature>
<organism evidence="2">
    <name type="scientific">marine sediment metagenome</name>
    <dbReference type="NCBI Taxonomy" id="412755"/>
    <lineage>
        <taxon>unclassified sequences</taxon>
        <taxon>metagenomes</taxon>
        <taxon>ecological metagenomes</taxon>
    </lineage>
</organism>
<gene>
    <name evidence="2" type="ORF">S12H4_57281</name>
</gene>
<keyword evidence="1" id="KW-0175">Coiled coil</keyword>
<proteinExistence type="predicted"/>